<keyword evidence="4" id="KW-1185">Reference proteome</keyword>
<dbReference type="PANTHER" id="PTHR33988:SF2">
    <property type="entry name" value="ENDORIBONUCLEASE MAZF"/>
    <property type="match status" value="1"/>
</dbReference>
<dbReference type="RefSeq" id="WP_097071738.1">
    <property type="nucleotide sequence ID" value="NZ_OBMQ01000001.1"/>
</dbReference>
<dbReference type="SUPFAM" id="SSF50118">
    <property type="entry name" value="Cell growth inhibitor/plasmid maintenance toxic component"/>
    <property type="match status" value="1"/>
</dbReference>
<keyword evidence="2" id="KW-1277">Toxin-antitoxin system</keyword>
<dbReference type="Pfam" id="PF02452">
    <property type="entry name" value="PemK_toxin"/>
    <property type="match status" value="1"/>
</dbReference>
<accession>A0A285RDB1</accession>
<dbReference type="PANTHER" id="PTHR33988">
    <property type="entry name" value="ENDORIBONUCLEASE MAZF-RELATED"/>
    <property type="match status" value="1"/>
</dbReference>
<dbReference type="GO" id="GO:0006402">
    <property type="term" value="P:mRNA catabolic process"/>
    <property type="evidence" value="ECO:0007669"/>
    <property type="project" value="TreeGrafter"/>
</dbReference>
<name>A0A285RDB1_9BACL</name>
<evidence type="ECO:0000313" key="4">
    <source>
        <dbReference type="Proteomes" id="UP000219636"/>
    </source>
</evidence>
<dbReference type="OrthoDB" id="9808744at2"/>
<dbReference type="InterPro" id="IPR011067">
    <property type="entry name" value="Plasmid_toxin/cell-grow_inhib"/>
</dbReference>
<dbReference type="EMBL" id="OBMQ01000001">
    <property type="protein sequence ID" value="SOB90367.1"/>
    <property type="molecule type" value="Genomic_DNA"/>
</dbReference>
<reference evidence="4" key="1">
    <citation type="submission" date="2017-08" db="EMBL/GenBank/DDBJ databases">
        <authorList>
            <person name="Varghese N."/>
            <person name="Submissions S."/>
        </authorList>
    </citation>
    <scope>NUCLEOTIDE SEQUENCE [LARGE SCALE GENOMIC DNA]</scope>
    <source>
        <strain evidence="4">JC22</strain>
    </source>
</reference>
<evidence type="ECO:0000256" key="2">
    <source>
        <dbReference type="ARBA" id="ARBA00022649"/>
    </source>
</evidence>
<proteinExistence type="inferred from homology"/>
<dbReference type="GO" id="GO:0003677">
    <property type="term" value="F:DNA binding"/>
    <property type="evidence" value="ECO:0007669"/>
    <property type="project" value="InterPro"/>
</dbReference>
<sequence length="132" mass="14504">MSNNKKAIIRRGDIILVSLGENKIGSIQAGTRPMLVVSNNRANRHSTILLVVPLSTKKLPLDRVLPTHISITNQSLQEGTLLKESTIMCEQLTVIDREMVIRRIGTISEKTDNKLKEALLIALGIINAPESA</sequence>
<organism evidence="3 4">
    <name type="scientific">Ureibacillus xyleni</name>
    <dbReference type="NCBI Taxonomy" id="614648"/>
    <lineage>
        <taxon>Bacteria</taxon>
        <taxon>Bacillati</taxon>
        <taxon>Bacillota</taxon>
        <taxon>Bacilli</taxon>
        <taxon>Bacillales</taxon>
        <taxon>Caryophanaceae</taxon>
        <taxon>Ureibacillus</taxon>
    </lineage>
</organism>
<evidence type="ECO:0000313" key="3">
    <source>
        <dbReference type="EMBL" id="SOB90367.1"/>
    </source>
</evidence>
<dbReference type="InterPro" id="IPR003477">
    <property type="entry name" value="PemK-like"/>
</dbReference>
<evidence type="ECO:0000256" key="1">
    <source>
        <dbReference type="ARBA" id="ARBA00007521"/>
    </source>
</evidence>
<comment type="similarity">
    <text evidence="1">Belongs to the PemK/MazF family.</text>
</comment>
<dbReference type="AlphaFoldDB" id="A0A285RDB1"/>
<dbReference type="GO" id="GO:0004521">
    <property type="term" value="F:RNA endonuclease activity"/>
    <property type="evidence" value="ECO:0007669"/>
    <property type="project" value="TreeGrafter"/>
</dbReference>
<protein>
    <submittedName>
        <fullName evidence="3">mRNA interferase MazF</fullName>
    </submittedName>
</protein>
<dbReference type="Proteomes" id="UP000219636">
    <property type="component" value="Unassembled WGS sequence"/>
</dbReference>
<gene>
    <name evidence="3" type="ORF">SAMN05880501_101149</name>
</gene>
<dbReference type="GO" id="GO:0016075">
    <property type="term" value="P:rRNA catabolic process"/>
    <property type="evidence" value="ECO:0007669"/>
    <property type="project" value="TreeGrafter"/>
</dbReference>
<dbReference type="Gene3D" id="2.30.30.110">
    <property type="match status" value="1"/>
</dbReference>